<dbReference type="Proteomes" id="UP000007819">
    <property type="component" value="Chromosome X"/>
</dbReference>
<dbReference type="GeneID" id="100570960"/>
<reference evidence="2" key="2">
    <citation type="submission" date="2022-06" db="UniProtKB">
        <authorList>
            <consortium name="EnsemblMetazoa"/>
        </authorList>
    </citation>
    <scope>IDENTIFICATION</scope>
</reference>
<proteinExistence type="predicted"/>
<keyword evidence="3" id="KW-1185">Reference proteome</keyword>
<evidence type="ECO:0000256" key="1">
    <source>
        <dbReference type="SAM" id="SignalP"/>
    </source>
</evidence>
<dbReference type="KEGG" id="api:100570960"/>
<feature type="chain" id="PRO_5035816684" evidence="1">
    <location>
        <begin position="20"/>
        <end position="133"/>
    </location>
</feature>
<accession>A0A8R2A9B4</accession>
<sequence>MYSVQVLVVLSTMVIINQAATLKYENQSSVTASYDTDKMAYEILNNKTYISNGNYSETTSPYYFNVTEFLENVDFSEINSTDIFESINNSNETALPVLKSNFLGSIFRVAGKQAAIEVVSTLGTYFNNLINNK</sequence>
<protein>
    <submittedName>
        <fullName evidence="2">Uncharacterized protein</fullName>
    </submittedName>
</protein>
<name>A0A8R2A9B4_ACYPI</name>
<dbReference type="RefSeq" id="XP_003245999.1">
    <property type="nucleotide sequence ID" value="XM_003245951.3"/>
</dbReference>
<organism evidence="2 3">
    <name type="scientific">Acyrthosiphon pisum</name>
    <name type="common">Pea aphid</name>
    <dbReference type="NCBI Taxonomy" id="7029"/>
    <lineage>
        <taxon>Eukaryota</taxon>
        <taxon>Metazoa</taxon>
        <taxon>Ecdysozoa</taxon>
        <taxon>Arthropoda</taxon>
        <taxon>Hexapoda</taxon>
        <taxon>Insecta</taxon>
        <taxon>Pterygota</taxon>
        <taxon>Neoptera</taxon>
        <taxon>Paraneoptera</taxon>
        <taxon>Hemiptera</taxon>
        <taxon>Sternorrhyncha</taxon>
        <taxon>Aphidomorpha</taxon>
        <taxon>Aphidoidea</taxon>
        <taxon>Aphididae</taxon>
        <taxon>Macrosiphini</taxon>
        <taxon>Acyrthosiphon</taxon>
    </lineage>
</organism>
<dbReference type="AlphaFoldDB" id="A0A8R2A9B4"/>
<dbReference type="OrthoDB" id="10355539at2759"/>
<keyword evidence="1" id="KW-0732">Signal</keyword>
<reference evidence="3" key="1">
    <citation type="submission" date="2010-06" db="EMBL/GenBank/DDBJ databases">
        <authorList>
            <person name="Jiang H."/>
            <person name="Abraham K."/>
            <person name="Ali S."/>
            <person name="Alsbrooks S.L."/>
            <person name="Anim B.N."/>
            <person name="Anosike U.S."/>
            <person name="Attaway T."/>
            <person name="Bandaranaike D.P."/>
            <person name="Battles P.K."/>
            <person name="Bell S.N."/>
            <person name="Bell A.V."/>
            <person name="Beltran B."/>
            <person name="Bickham C."/>
            <person name="Bustamante Y."/>
            <person name="Caleb T."/>
            <person name="Canada A."/>
            <person name="Cardenas V."/>
            <person name="Carter K."/>
            <person name="Chacko J."/>
            <person name="Chandrabose M.N."/>
            <person name="Chavez D."/>
            <person name="Chavez A."/>
            <person name="Chen L."/>
            <person name="Chu H.-S."/>
            <person name="Claassen K.J."/>
            <person name="Cockrell R."/>
            <person name="Collins M."/>
            <person name="Cooper J.A."/>
            <person name="Cree A."/>
            <person name="Curry S.M."/>
            <person name="Da Y."/>
            <person name="Dao M.D."/>
            <person name="Das B."/>
            <person name="Davila M.-L."/>
            <person name="Davy-Carroll L."/>
            <person name="Denson S."/>
            <person name="Dinh H."/>
            <person name="Ebong V.E."/>
            <person name="Edwards J.R."/>
            <person name="Egan A."/>
            <person name="El-Daye J."/>
            <person name="Escobedo L."/>
            <person name="Fernandez S."/>
            <person name="Fernando P.R."/>
            <person name="Flagg N."/>
            <person name="Forbes L.D."/>
            <person name="Fowler R.G."/>
            <person name="Fu Q."/>
            <person name="Gabisi R.A."/>
            <person name="Ganer J."/>
            <person name="Garbino Pronczuk A."/>
            <person name="Garcia R.M."/>
            <person name="Garner T."/>
            <person name="Garrett T.E."/>
            <person name="Gonzalez D.A."/>
            <person name="Hamid H."/>
            <person name="Hawkins E.S."/>
            <person name="Hirani K."/>
            <person name="Hogues M.E."/>
            <person name="Hollins B."/>
            <person name="Hsiao C.-H."/>
            <person name="Jabil R."/>
            <person name="James M.L."/>
            <person name="Jhangiani S.N."/>
            <person name="Johnson B."/>
            <person name="Johnson Q."/>
            <person name="Joshi V."/>
            <person name="Kalu J.B."/>
            <person name="Kam C."/>
            <person name="Kashfia A."/>
            <person name="Keebler J."/>
            <person name="Kisamo H."/>
            <person name="Kovar C.L."/>
            <person name="Lago L.A."/>
            <person name="Lai C.-Y."/>
            <person name="Laidlaw J."/>
            <person name="Lara F."/>
            <person name="Le T.-K."/>
            <person name="Lee S.L."/>
            <person name="Legall F.H."/>
            <person name="Lemon S.J."/>
            <person name="Lewis L.R."/>
            <person name="Li B."/>
            <person name="Liu Y."/>
            <person name="Liu Y.-S."/>
            <person name="Lopez J."/>
            <person name="Lozado R.J."/>
            <person name="Lu J."/>
            <person name="Madu R.C."/>
            <person name="Maheshwari M."/>
            <person name="Maheshwari R."/>
            <person name="Malloy K."/>
            <person name="Martinez E."/>
            <person name="Mathew T."/>
            <person name="Mercado I.C."/>
            <person name="Mercado C."/>
            <person name="Meyer B."/>
            <person name="Montgomery K."/>
            <person name="Morgan M.B."/>
            <person name="Munidasa M."/>
            <person name="Nazareth L.V."/>
            <person name="Nelson J."/>
            <person name="Ng B.M."/>
            <person name="Nguyen N.B."/>
            <person name="Nguyen P.Q."/>
            <person name="Nguyen T."/>
            <person name="Obregon M."/>
            <person name="Okwuonu G.O."/>
            <person name="Onwere C.G."/>
            <person name="Orozco G."/>
            <person name="Parra A."/>
            <person name="Patel S."/>
            <person name="Patil S."/>
            <person name="Perez A."/>
            <person name="Perez Y."/>
            <person name="Pham C."/>
            <person name="Primus E.L."/>
            <person name="Pu L.-L."/>
            <person name="Puazo M."/>
            <person name="Qin X."/>
            <person name="Quiroz J.B."/>
            <person name="Reese J."/>
            <person name="Richards S."/>
            <person name="Rives C.M."/>
            <person name="Robberts R."/>
            <person name="Ruiz S.J."/>
            <person name="Ruiz M.J."/>
            <person name="Santibanez J."/>
            <person name="Schneider B.W."/>
            <person name="Sisson I."/>
            <person name="Smith M."/>
            <person name="Sodergren E."/>
            <person name="Song X.-Z."/>
            <person name="Song B.B."/>
            <person name="Summersgill H."/>
            <person name="Thelus R."/>
            <person name="Thornton R.D."/>
            <person name="Trejos Z.Y."/>
            <person name="Usmani K."/>
            <person name="Vattathil S."/>
            <person name="Villasana D."/>
            <person name="Walker D.L."/>
            <person name="Wang S."/>
            <person name="Wang K."/>
            <person name="White C.S."/>
            <person name="Williams A.C."/>
            <person name="Williamson J."/>
            <person name="Wilson K."/>
            <person name="Woghiren I.O."/>
            <person name="Woodworth J.R."/>
            <person name="Worley K.C."/>
            <person name="Wright R.A."/>
            <person name="Wu W."/>
            <person name="Young L."/>
            <person name="Zhang L."/>
            <person name="Zhang J."/>
            <person name="Zhu Y."/>
            <person name="Muzny D.M."/>
            <person name="Weinstock G."/>
            <person name="Gibbs R.A."/>
        </authorList>
    </citation>
    <scope>NUCLEOTIDE SEQUENCE [LARGE SCALE GENOMIC DNA]</scope>
    <source>
        <strain evidence="3">LSR1</strain>
    </source>
</reference>
<dbReference type="EnsemblMetazoa" id="XM_003245951.4">
    <property type="protein sequence ID" value="XP_003245999.1"/>
    <property type="gene ID" value="LOC100570960"/>
</dbReference>
<feature type="signal peptide" evidence="1">
    <location>
        <begin position="1"/>
        <end position="19"/>
    </location>
</feature>
<evidence type="ECO:0000313" key="3">
    <source>
        <dbReference type="Proteomes" id="UP000007819"/>
    </source>
</evidence>
<evidence type="ECO:0000313" key="2">
    <source>
        <dbReference type="EnsemblMetazoa" id="XP_003245999.1"/>
    </source>
</evidence>